<evidence type="ECO:0000256" key="1">
    <source>
        <dbReference type="SAM" id="Phobius"/>
    </source>
</evidence>
<sequence>MNIIIGIMGLIVSLIPIVVLSLQIKAGRAQFVMLYIFLVLYYLSLILYSLWPDDVPLLFIYLFEMLFFLNMYRAYLQKELFFAIPAILYFNDLAIIFTFYFATFNLVELARTTLKGRKTSPWVFSSLIFFELGIILQILEIFNFQCYVSFYATIPFLIGSILFIIPGLRVAYEKEKI</sequence>
<keyword evidence="1" id="KW-0812">Transmembrane</keyword>
<evidence type="ECO:0008006" key="3">
    <source>
        <dbReference type="Google" id="ProtNLM"/>
    </source>
</evidence>
<dbReference type="AlphaFoldDB" id="A0A7J3T978"/>
<proteinExistence type="predicted"/>
<keyword evidence="1" id="KW-1133">Transmembrane helix</keyword>
<reference evidence="2" key="1">
    <citation type="journal article" date="2020" name="mSystems">
        <title>Genome- and Community-Level Interaction Insights into Carbon Utilization and Element Cycling Functions of Hydrothermarchaeota in Hydrothermal Sediment.</title>
        <authorList>
            <person name="Zhou Z."/>
            <person name="Liu Y."/>
            <person name="Xu W."/>
            <person name="Pan J."/>
            <person name="Luo Z.H."/>
            <person name="Li M."/>
        </authorList>
    </citation>
    <scope>NUCLEOTIDE SEQUENCE [LARGE SCALE GENOMIC DNA]</scope>
    <source>
        <strain evidence="2">HyVt-85</strain>
    </source>
</reference>
<feature type="transmembrane region" description="Helical" evidence="1">
    <location>
        <begin position="82"/>
        <end position="102"/>
    </location>
</feature>
<name>A0A7J3T978_9ARCH</name>
<comment type="caution">
    <text evidence="2">The sequence shown here is derived from an EMBL/GenBank/DDBJ whole genome shotgun (WGS) entry which is preliminary data.</text>
</comment>
<feature type="transmembrane region" description="Helical" evidence="1">
    <location>
        <begin position="122"/>
        <end position="142"/>
    </location>
</feature>
<keyword evidence="1" id="KW-0472">Membrane</keyword>
<evidence type="ECO:0000313" key="2">
    <source>
        <dbReference type="EMBL" id="HHE75845.1"/>
    </source>
</evidence>
<feature type="transmembrane region" description="Helical" evidence="1">
    <location>
        <begin position="57"/>
        <end position="75"/>
    </location>
</feature>
<dbReference type="Proteomes" id="UP000886130">
    <property type="component" value="Unassembled WGS sequence"/>
</dbReference>
<organism evidence="2">
    <name type="scientific">Candidatus Aciduliprofundum boonei</name>
    <dbReference type="NCBI Taxonomy" id="379547"/>
    <lineage>
        <taxon>Archaea</taxon>
        <taxon>Methanobacteriati</taxon>
        <taxon>Thermoplasmatota</taxon>
        <taxon>DHVE2 group</taxon>
        <taxon>Candidatus Aciduliprofundum</taxon>
    </lineage>
</organism>
<feature type="transmembrane region" description="Helical" evidence="1">
    <location>
        <begin position="6"/>
        <end position="24"/>
    </location>
</feature>
<feature type="transmembrane region" description="Helical" evidence="1">
    <location>
        <begin position="149"/>
        <end position="172"/>
    </location>
</feature>
<dbReference type="EMBL" id="DRTM01000129">
    <property type="protein sequence ID" value="HHE75845.1"/>
    <property type="molecule type" value="Genomic_DNA"/>
</dbReference>
<feature type="transmembrane region" description="Helical" evidence="1">
    <location>
        <begin position="31"/>
        <end position="51"/>
    </location>
</feature>
<gene>
    <name evidence="2" type="ORF">ENL31_01795</name>
</gene>
<accession>A0A7J3T978</accession>
<protein>
    <recommendedName>
        <fullName evidence="3">Histidine kinase N-terminal 7TM region domain-containing protein</fullName>
    </recommendedName>
</protein>